<name>A0AA97A2U6_9STRE</name>
<evidence type="ECO:0008006" key="3">
    <source>
        <dbReference type="Google" id="ProtNLM"/>
    </source>
</evidence>
<accession>A0AA97A2U6</accession>
<gene>
    <name evidence="1" type="ORF">PW220_00285</name>
</gene>
<dbReference type="Proteomes" id="UP001301526">
    <property type="component" value="Chromosome"/>
</dbReference>
<dbReference type="EMBL" id="CP118734">
    <property type="protein sequence ID" value="WNY49130.1"/>
    <property type="molecule type" value="Genomic_DNA"/>
</dbReference>
<organism evidence="1 2">
    <name type="scientific">Streptococcus iners subsp. hyiners</name>
    <dbReference type="NCBI Taxonomy" id="3028083"/>
    <lineage>
        <taxon>Bacteria</taxon>
        <taxon>Bacillati</taxon>
        <taxon>Bacillota</taxon>
        <taxon>Bacilli</taxon>
        <taxon>Lactobacillales</taxon>
        <taxon>Streptococcaceae</taxon>
        <taxon>Streptococcus</taxon>
        <taxon>Streptococcus iners</taxon>
    </lineage>
</organism>
<evidence type="ECO:0000313" key="1">
    <source>
        <dbReference type="EMBL" id="WNY49130.1"/>
    </source>
</evidence>
<keyword evidence="2" id="KW-1185">Reference proteome</keyword>
<reference evidence="1 2" key="1">
    <citation type="submission" date="2023-02" db="EMBL/GenBank/DDBJ databases">
        <title>Streptococcus sp. Genome Sequencing and Assembly.</title>
        <authorList>
            <person name="Shore S.M."/>
            <person name="Nicholson T.L."/>
        </authorList>
    </citation>
    <scope>NUCLEOTIDE SEQUENCE [LARGE SCALE GENOMIC DNA]</scope>
    <source>
        <strain evidence="1 2">29892</strain>
    </source>
</reference>
<dbReference type="RefSeq" id="WP_248054879.1">
    <property type="nucleotide sequence ID" value="NZ_CP118734.1"/>
</dbReference>
<protein>
    <recommendedName>
        <fullName evidence="3">RiboL-PSP-HEPN domain-containing protein</fullName>
    </recommendedName>
</protein>
<evidence type="ECO:0000313" key="2">
    <source>
        <dbReference type="Proteomes" id="UP001301526"/>
    </source>
</evidence>
<dbReference type="AlphaFoldDB" id="A0AA97A2U6"/>
<proteinExistence type="predicted"/>
<sequence>MNSFILSDNFYKNINKFKDIIDVVEQKNFMKETLQKNFIITLYTIWENESKGILFDHLEEKNEIIFDNNFTAVFYKTILNSTQYVKEEYIKSIANWELSIKKDYYFASNNLWFNNLIDLIKRLYPEASSEELLKMSNSFPRMQRCIENLETGSISKYSKKGENPNGFEGYIDSLVDKRNSLAHSGECDEYVNIDNMGEFFHFIDCALILVYQYLNNLYVKRLINGKILVKLKNIYEIAFPEATARVDFNSEQVDFMNEYKILKSKWFINNNGEYPIEILEIRDEVRQTISELPSNGHVILRIKSESIQFEEEKEYNLYNLSGHTDISNVFLESDFEKDGIIEVNFDLNQVNLWNNNTNDDFAKHWYIEHDELIYPIEILEIRNEESQTISELPPNGHVTLKIKSEYIDVKRNKKYKIFNLYYFDRLENIHTEKSLLFKI</sequence>